<dbReference type="AlphaFoldDB" id="A0A8H3D334"/>
<evidence type="ECO:0000313" key="2">
    <source>
        <dbReference type="Proteomes" id="UP000663843"/>
    </source>
</evidence>
<reference evidence="1" key="1">
    <citation type="submission" date="2021-01" db="EMBL/GenBank/DDBJ databases">
        <authorList>
            <person name="Kaushik A."/>
        </authorList>
    </citation>
    <scope>NUCLEOTIDE SEQUENCE</scope>
    <source>
        <strain evidence="1">AG2-2IIIB</strain>
    </source>
</reference>
<sequence length="334" mass="38921">MDFLEQQAQLINDEELLHQEQEKQKKWYCNFQNALMGCDNVVTNFYNEYVYGGGYPPSEETLTQILICDLSRYGNFEVEEPNKHAEGHDGYDIRIKIYHPVDTLDVWYPDPGVTKHERRLLWVCYLQSKRHDDREIDFAYRLDKALKSSKNQANIDTISNIKAKLEATEKQYFQEWQTMRAEASEIEQHYANDQTKFERKKNKLEAKQKKIEAEYGKDFDGLYTMLRKYEDQGHFQIELLANTLEATTPLWINDHPDCQVTGGYLVYGPEGVIYYPIKEIVQAYDNAKTEGSSKGSINRSMTTFLGAAPVENRRLVTTLPEYLALPSQIYTQLS</sequence>
<evidence type="ECO:0000313" key="1">
    <source>
        <dbReference type="EMBL" id="CAE6507453.1"/>
    </source>
</evidence>
<comment type="caution">
    <text evidence="1">The sequence shown here is derived from an EMBL/GenBank/DDBJ whole genome shotgun (WGS) entry which is preliminary data.</text>
</comment>
<dbReference type="EMBL" id="CAJMWT010005590">
    <property type="protein sequence ID" value="CAE6507453.1"/>
    <property type="molecule type" value="Genomic_DNA"/>
</dbReference>
<dbReference type="Proteomes" id="UP000663843">
    <property type="component" value="Unassembled WGS sequence"/>
</dbReference>
<organism evidence="1 2">
    <name type="scientific">Rhizoctonia solani</name>
    <dbReference type="NCBI Taxonomy" id="456999"/>
    <lineage>
        <taxon>Eukaryota</taxon>
        <taxon>Fungi</taxon>
        <taxon>Dikarya</taxon>
        <taxon>Basidiomycota</taxon>
        <taxon>Agaricomycotina</taxon>
        <taxon>Agaricomycetes</taxon>
        <taxon>Cantharellales</taxon>
        <taxon>Ceratobasidiaceae</taxon>
        <taxon>Rhizoctonia</taxon>
    </lineage>
</organism>
<name>A0A8H3D334_9AGAM</name>
<protein>
    <submittedName>
        <fullName evidence="1">Uncharacterized protein</fullName>
    </submittedName>
</protein>
<proteinExistence type="predicted"/>
<accession>A0A8H3D334</accession>
<gene>
    <name evidence="1" type="ORF">RDB_LOCUS147625</name>
</gene>